<reference evidence="4" key="1">
    <citation type="journal article" date="2011" name="PLoS Genet.">
        <title>Genomic analysis of the necrotrophic fungal pathogens Sclerotinia sclerotiorum and Botrytis cinerea.</title>
        <authorList>
            <person name="Amselem J."/>
            <person name="Cuomo C.A."/>
            <person name="van Kan J.A."/>
            <person name="Viaud M."/>
            <person name="Benito E.P."/>
            <person name="Couloux A."/>
            <person name="Coutinho P.M."/>
            <person name="de Vries R.P."/>
            <person name="Dyer P.S."/>
            <person name="Fillinger S."/>
            <person name="Fournier E."/>
            <person name="Gout L."/>
            <person name="Hahn M."/>
            <person name="Kohn L."/>
            <person name="Lapalu N."/>
            <person name="Plummer K.M."/>
            <person name="Pradier J.M."/>
            <person name="Quevillon E."/>
            <person name="Sharon A."/>
            <person name="Simon A."/>
            <person name="ten Have A."/>
            <person name="Tudzynski B."/>
            <person name="Tudzynski P."/>
            <person name="Wincker P."/>
            <person name="Andrew M."/>
            <person name="Anthouard V."/>
            <person name="Beever R.E."/>
            <person name="Beffa R."/>
            <person name="Benoit I."/>
            <person name="Bouzid O."/>
            <person name="Brault B."/>
            <person name="Chen Z."/>
            <person name="Choquer M."/>
            <person name="Collemare J."/>
            <person name="Cotton P."/>
            <person name="Danchin E.G."/>
            <person name="Da Silva C."/>
            <person name="Gautier A."/>
            <person name="Giraud C."/>
            <person name="Giraud T."/>
            <person name="Gonzalez C."/>
            <person name="Grossetete S."/>
            <person name="Guldener U."/>
            <person name="Henrissat B."/>
            <person name="Howlett B.J."/>
            <person name="Kodira C."/>
            <person name="Kretschmer M."/>
            <person name="Lappartient A."/>
            <person name="Leroch M."/>
            <person name="Levis C."/>
            <person name="Mauceli E."/>
            <person name="Neuveglise C."/>
            <person name="Oeser B."/>
            <person name="Pearson M."/>
            <person name="Poulain J."/>
            <person name="Poussereau N."/>
            <person name="Quesneville H."/>
            <person name="Rascle C."/>
            <person name="Schumacher J."/>
            <person name="Segurens B."/>
            <person name="Sexton A."/>
            <person name="Silva E."/>
            <person name="Sirven C."/>
            <person name="Soanes D.M."/>
            <person name="Talbot N.J."/>
            <person name="Templeton M."/>
            <person name="Yandava C."/>
            <person name="Yarden O."/>
            <person name="Zeng Q."/>
            <person name="Rollins J.A."/>
            <person name="Lebrun M.H."/>
            <person name="Dickman M."/>
        </authorList>
    </citation>
    <scope>NUCLEOTIDE SEQUENCE [LARGE SCALE GENOMIC DNA]</scope>
    <source>
        <strain evidence="4">ATCC 18683 / 1980 / Ss-1</strain>
    </source>
</reference>
<gene>
    <name evidence="3" type="ORF">SS1G_01817</name>
</gene>
<sequence length="116" mass="13763">MPRIFISFLKILFLFQITYYNNTFQRARRSSTSKFVAAIHPNSPMLVAITILLNTNSENIRLYLDYVSQSYLFKDKYNDIQPPNFQEVDTSDRSSHHDLRDPYIKYPKGNSQEYLK</sequence>
<keyword evidence="4" id="KW-1185">Reference proteome</keyword>
<dbReference type="InParanoid" id="A7E937"/>
<feature type="region of interest" description="Disordered" evidence="1">
    <location>
        <begin position="83"/>
        <end position="116"/>
    </location>
</feature>
<dbReference type="Proteomes" id="UP000001312">
    <property type="component" value="Unassembled WGS sequence"/>
</dbReference>
<name>A7E937_SCLS1</name>
<dbReference type="RefSeq" id="XP_001597621.1">
    <property type="nucleotide sequence ID" value="XM_001597571.1"/>
</dbReference>
<evidence type="ECO:0000313" key="4">
    <source>
        <dbReference type="Proteomes" id="UP000001312"/>
    </source>
</evidence>
<feature type="compositionally biased region" description="Basic and acidic residues" evidence="1">
    <location>
        <begin position="90"/>
        <end position="103"/>
    </location>
</feature>
<organism evidence="3 4">
    <name type="scientific">Sclerotinia sclerotiorum (strain ATCC 18683 / 1980 / Ss-1)</name>
    <name type="common">White mold</name>
    <name type="synonym">Whetzelinia sclerotiorum</name>
    <dbReference type="NCBI Taxonomy" id="665079"/>
    <lineage>
        <taxon>Eukaryota</taxon>
        <taxon>Fungi</taxon>
        <taxon>Dikarya</taxon>
        <taxon>Ascomycota</taxon>
        <taxon>Pezizomycotina</taxon>
        <taxon>Leotiomycetes</taxon>
        <taxon>Helotiales</taxon>
        <taxon>Sclerotiniaceae</taxon>
        <taxon>Sclerotinia</taxon>
    </lineage>
</organism>
<proteinExistence type="predicted"/>
<dbReference type="HOGENOM" id="CLU_2098292_0_0_1"/>
<dbReference type="GeneID" id="5493127"/>
<feature type="chain" id="PRO_5002708239" evidence="2">
    <location>
        <begin position="21"/>
        <end position="116"/>
    </location>
</feature>
<evidence type="ECO:0000256" key="2">
    <source>
        <dbReference type="SAM" id="SignalP"/>
    </source>
</evidence>
<accession>A7E937</accession>
<keyword evidence="2" id="KW-0732">Signal</keyword>
<evidence type="ECO:0000313" key="3">
    <source>
        <dbReference type="EMBL" id="EDN96889.1"/>
    </source>
</evidence>
<dbReference type="EMBL" id="CH476622">
    <property type="protein sequence ID" value="EDN96889.1"/>
    <property type="molecule type" value="Genomic_DNA"/>
</dbReference>
<dbReference type="AlphaFoldDB" id="A7E937"/>
<dbReference type="KEGG" id="ssl:SS1G_01817"/>
<protein>
    <submittedName>
        <fullName evidence="3">Uncharacterized protein</fullName>
    </submittedName>
</protein>
<evidence type="ECO:0000256" key="1">
    <source>
        <dbReference type="SAM" id="MobiDB-lite"/>
    </source>
</evidence>
<feature type="signal peptide" evidence="2">
    <location>
        <begin position="1"/>
        <end position="20"/>
    </location>
</feature>